<dbReference type="GO" id="GO:0005737">
    <property type="term" value="C:cytoplasm"/>
    <property type="evidence" value="ECO:0007669"/>
    <property type="project" value="TreeGrafter"/>
</dbReference>
<dbReference type="PANTHER" id="PTHR10159:SF529">
    <property type="entry name" value="TYROSINE-PROTEIN PHOSPHATASE DOMAIN-CONTAINING PROTEIN"/>
    <property type="match status" value="1"/>
</dbReference>
<comment type="caution">
    <text evidence="7">The sequence shown here is derived from an EMBL/GenBank/DDBJ whole genome shotgun (WGS) entry which is preliminary data.</text>
</comment>
<gene>
    <name evidence="7" type="ORF">Baya_12417</name>
</gene>
<dbReference type="SMART" id="SM00195">
    <property type="entry name" value="DSPc"/>
    <property type="match status" value="1"/>
</dbReference>
<dbReference type="Gene3D" id="3.40.250.10">
    <property type="entry name" value="Rhodanese-like domain"/>
    <property type="match status" value="1"/>
</dbReference>
<dbReference type="Proteomes" id="UP000319801">
    <property type="component" value="Unassembled WGS sequence"/>
</dbReference>
<dbReference type="PROSITE" id="PS50054">
    <property type="entry name" value="TYR_PHOSPHATASE_DUAL"/>
    <property type="match status" value="1"/>
</dbReference>
<dbReference type="EMBL" id="VCAZ01000105">
    <property type="protein sequence ID" value="TSS85075.1"/>
    <property type="molecule type" value="Genomic_DNA"/>
</dbReference>
<keyword evidence="4" id="KW-0904">Protein phosphatase</keyword>
<evidence type="ECO:0000256" key="2">
    <source>
        <dbReference type="ARBA" id="ARBA00013064"/>
    </source>
</evidence>
<dbReference type="PROSITE" id="PS50056">
    <property type="entry name" value="TYR_PHOSPHATASE_2"/>
    <property type="match status" value="1"/>
</dbReference>
<evidence type="ECO:0000259" key="5">
    <source>
        <dbReference type="PROSITE" id="PS50054"/>
    </source>
</evidence>
<comment type="similarity">
    <text evidence="1">Belongs to the protein-tyrosine phosphatase family. Non-receptor class dual specificity subfamily.</text>
</comment>
<reference evidence="7 8" key="1">
    <citation type="journal article" date="2019" name="Genome Biol. Evol.">
        <title>Whole-Genome Sequencing of the Giant Devil Catfish, Bagarius yarrelli.</title>
        <authorList>
            <person name="Jiang W."/>
            <person name="Lv Y."/>
            <person name="Cheng L."/>
            <person name="Yang K."/>
            <person name="Chao B."/>
            <person name="Wang X."/>
            <person name="Li Y."/>
            <person name="Pan X."/>
            <person name="You X."/>
            <person name="Zhang Y."/>
            <person name="Yang J."/>
            <person name="Li J."/>
            <person name="Zhang X."/>
            <person name="Liu S."/>
            <person name="Sun C."/>
            <person name="Yang J."/>
            <person name="Shi Q."/>
        </authorList>
    </citation>
    <scope>NUCLEOTIDE SEQUENCE [LARGE SCALE GENOMIC DNA]</scope>
    <source>
        <strain evidence="7">JWS20170419001</strain>
        <tissue evidence="7">Muscle</tissue>
    </source>
</reference>
<dbReference type="Gene3D" id="3.90.190.10">
    <property type="entry name" value="Protein tyrosine phosphatase superfamily"/>
    <property type="match status" value="1"/>
</dbReference>
<proteinExistence type="inferred from homology"/>
<evidence type="ECO:0000313" key="7">
    <source>
        <dbReference type="EMBL" id="TSS85075.1"/>
    </source>
</evidence>
<dbReference type="SUPFAM" id="SSF52821">
    <property type="entry name" value="Rhodanese/Cell cycle control phosphatase"/>
    <property type="match status" value="1"/>
</dbReference>
<dbReference type="SUPFAM" id="SSF52799">
    <property type="entry name" value="(Phosphotyrosine protein) phosphatases II"/>
    <property type="match status" value="1"/>
</dbReference>
<dbReference type="InterPro" id="IPR020422">
    <property type="entry name" value="TYR_PHOSPHATASE_DUAL_dom"/>
</dbReference>
<dbReference type="AlphaFoldDB" id="A0A556V3A5"/>
<dbReference type="InterPro" id="IPR000340">
    <property type="entry name" value="Dual-sp_phosphatase_cat-dom"/>
</dbReference>
<organism evidence="7 8">
    <name type="scientific">Bagarius yarrelli</name>
    <name type="common">Goonch</name>
    <name type="synonym">Bagrus yarrelli</name>
    <dbReference type="NCBI Taxonomy" id="175774"/>
    <lineage>
        <taxon>Eukaryota</taxon>
        <taxon>Metazoa</taxon>
        <taxon>Chordata</taxon>
        <taxon>Craniata</taxon>
        <taxon>Vertebrata</taxon>
        <taxon>Euteleostomi</taxon>
        <taxon>Actinopterygii</taxon>
        <taxon>Neopterygii</taxon>
        <taxon>Teleostei</taxon>
        <taxon>Ostariophysi</taxon>
        <taxon>Siluriformes</taxon>
        <taxon>Sisoridae</taxon>
        <taxon>Sisorinae</taxon>
        <taxon>Bagarius</taxon>
    </lineage>
</organism>
<protein>
    <recommendedName>
        <fullName evidence="2">protein-tyrosine-phosphatase</fullName>
        <ecNumber evidence="2">3.1.3.48</ecNumber>
    </recommendedName>
</protein>
<dbReference type="Pfam" id="PF00782">
    <property type="entry name" value="DSPc"/>
    <property type="match status" value="1"/>
</dbReference>
<accession>A0A556V3A5</accession>
<dbReference type="CDD" id="cd14498">
    <property type="entry name" value="DSP"/>
    <property type="match status" value="1"/>
</dbReference>
<keyword evidence="8" id="KW-1185">Reference proteome</keyword>
<feature type="domain" description="Tyrosine specific protein phosphatases" evidence="6">
    <location>
        <begin position="269"/>
        <end position="339"/>
    </location>
</feature>
<dbReference type="InterPro" id="IPR000387">
    <property type="entry name" value="Tyr_Pase_dom"/>
</dbReference>
<evidence type="ECO:0000259" key="6">
    <source>
        <dbReference type="PROSITE" id="PS50056"/>
    </source>
</evidence>
<dbReference type="GO" id="GO:0043409">
    <property type="term" value="P:negative regulation of MAPK cascade"/>
    <property type="evidence" value="ECO:0007669"/>
    <property type="project" value="TreeGrafter"/>
</dbReference>
<evidence type="ECO:0000256" key="4">
    <source>
        <dbReference type="ARBA" id="ARBA00022912"/>
    </source>
</evidence>
<dbReference type="InterPro" id="IPR016130">
    <property type="entry name" value="Tyr_Pase_AS"/>
</dbReference>
<dbReference type="PANTHER" id="PTHR10159">
    <property type="entry name" value="DUAL SPECIFICITY PROTEIN PHOSPHATASE"/>
    <property type="match status" value="1"/>
</dbReference>
<sequence>MGIALSRTDKWRIVSSTGLRSSGPGENSASCPEMNGIVKSSRNDFIQGSHTNNEEELLVPALPEKADIERGYVTPQQVYNLLNAEAGEPALHDPYYMLILDCRSADRYKQSHLVTARASVTVIHPDLGCLISCVQLQEFSIILLYAEEGHSPVGSLEARADNPTLQHCFFQLSALGMDPVILLGGYSAFHSLYPFLCTPRMVLLESERRLLTIYPSEILEGALYQGSASQAQDYRIIKNLHITHVVNATAEIPDAFPNVLRYLRLRLSDDAQQDLRQALPEASCFIAAALRGSPGSPGGHVLVHCSLGRSRSSVLTLGFLMEQRRWSLLHAFRWLKERRTCAAPNAGFLRQLSDYEEQLFGKRLTSLDDIRL</sequence>
<dbReference type="GO" id="GO:0004725">
    <property type="term" value="F:protein tyrosine phosphatase activity"/>
    <property type="evidence" value="ECO:0007669"/>
    <property type="project" value="UniProtKB-EC"/>
</dbReference>
<dbReference type="OrthoDB" id="10252009at2759"/>
<dbReference type="InterPro" id="IPR029021">
    <property type="entry name" value="Prot-tyrosine_phosphatase-like"/>
</dbReference>
<dbReference type="EC" id="3.1.3.48" evidence="2"/>
<feature type="domain" description="Tyrosine-protein phosphatase" evidence="5">
    <location>
        <begin position="214"/>
        <end position="361"/>
    </location>
</feature>
<evidence type="ECO:0000256" key="1">
    <source>
        <dbReference type="ARBA" id="ARBA00008601"/>
    </source>
</evidence>
<name>A0A556V3A5_BAGYA</name>
<keyword evidence="3" id="KW-0378">Hydrolase</keyword>
<dbReference type="InterPro" id="IPR036873">
    <property type="entry name" value="Rhodanese-like_dom_sf"/>
</dbReference>
<evidence type="ECO:0000313" key="8">
    <source>
        <dbReference type="Proteomes" id="UP000319801"/>
    </source>
</evidence>
<dbReference type="PROSITE" id="PS00383">
    <property type="entry name" value="TYR_PHOSPHATASE_1"/>
    <property type="match status" value="1"/>
</dbReference>
<evidence type="ECO:0000256" key="3">
    <source>
        <dbReference type="ARBA" id="ARBA00022801"/>
    </source>
</evidence>